<proteinExistence type="predicted"/>
<dbReference type="PROSITE" id="PS50102">
    <property type="entry name" value="RRM"/>
    <property type="match status" value="2"/>
</dbReference>
<evidence type="ECO:0000256" key="6">
    <source>
        <dbReference type="SAM" id="MobiDB-lite"/>
    </source>
</evidence>
<gene>
    <name evidence="8" type="ORF">CUNI_LOCUS19733</name>
</gene>
<dbReference type="InterPro" id="IPR051945">
    <property type="entry name" value="RRM_MRD1_RNA_proc_ribogen"/>
</dbReference>
<feature type="region of interest" description="Disordered" evidence="6">
    <location>
        <begin position="84"/>
        <end position="141"/>
    </location>
</feature>
<dbReference type="CDD" id="cd12414">
    <property type="entry name" value="RRM2_RBM28_like"/>
    <property type="match status" value="1"/>
</dbReference>
<feature type="domain" description="RRM" evidence="7">
    <location>
        <begin position="8"/>
        <end position="84"/>
    </location>
</feature>
<dbReference type="GO" id="GO:0005730">
    <property type="term" value="C:nucleolus"/>
    <property type="evidence" value="ECO:0007669"/>
    <property type="project" value="TreeGrafter"/>
</dbReference>
<dbReference type="AlphaFoldDB" id="A0A8S4A2I6"/>
<dbReference type="PANTHER" id="PTHR48039:SF5">
    <property type="entry name" value="RNA-BINDING PROTEIN 28"/>
    <property type="match status" value="1"/>
</dbReference>
<keyword evidence="3 5" id="KW-0694">RNA-binding</keyword>
<organism evidence="8 9">
    <name type="scientific">Candidula unifasciata</name>
    <dbReference type="NCBI Taxonomy" id="100452"/>
    <lineage>
        <taxon>Eukaryota</taxon>
        <taxon>Metazoa</taxon>
        <taxon>Spiralia</taxon>
        <taxon>Lophotrochozoa</taxon>
        <taxon>Mollusca</taxon>
        <taxon>Gastropoda</taxon>
        <taxon>Heterobranchia</taxon>
        <taxon>Euthyneura</taxon>
        <taxon>Panpulmonata</taxon>
        <taxon>Eupulmonata</taxon>
        <taxon>Stylommatophora</taxon>
        <taxon>Helicina</taxon>
        <taxon>Helicoidea</taxon>
        <taxon>Geomitridae</taxon>
        <taxon>Candidula</taxon>
    </lineage>
</organism>
<feature type="compositionally biased region" description="Basic and acidic residues" evidence="6">
    <location>
        <begin position="99"/>
        <end position="116"/>
    </location>
</feature>
<keyword evidence="9" id="KW-1185">Reference proteome</keyword>
<dbReference type="GO" id="GO:0003729">
    <property type="term" value="F:mRNA binding"/>
    <property type="evidence" value="ECO:0007669"/>
    <property type="project" value="TreeGrafter"/>
</dbReference>
<comment type="subcellular location">
    <subcellularLocation>
        <location evidence="1">Nucleus</location>
    </subcellularLocation>
</comment>
<protein>
    <recommendedName>
        <fullName evidence="7">RRM domain-containing protein</fullName>
    </recommendedName>
</protein>
<keyword evidence="4" id="KW-0539">Nucleus</keyword>
<dbReference type="InterPro" id="IPR000504">
    <property type="entry name" value="RRM_dom"/>
</dbReference>
<dbReference type="Pfam" id="PF00076">
    <property type="entry name" value="RRM_1"/>
    <property type="match status" value="2"/>
</dbReference>
<evidence type="ECO:0000256" key="4">
    <source>
        <dbReference type="ARBA" id="ARBA00023242"/>
    </source>
</evidence>
<dbReference type="SUPFAM" id="SSF54928">
    <property type="entry name" value="RNA-binding domain, RBD"/>
    <property type="match status" value="1"/>
</dbReference>
<evidence type="ECO:0000256" key="2">
    <source>
        <dbReference type="ARBA" id="ARBA00022737"/>
    </source>
</evidence>
<dbReference type="OrthoDB" id="3945418at2759"/>
<dbReference type="PANTHER" id="PTHR48039">
    <property type="entry name" value="RNA-BINDING MOTIF PROTEIN 14B"/>
    <property type="match status" value="1"/>
</dbReference>
<comment type="caution">
    <text evidence="8">The sequence shown here is derived from an EMBL/GenBank/DDBJ whole genome shotgun (WGS) entry which is preliminary data.</text>
</comment>
<dbReference type="CDD" id="cd12413">
    <property type="entry name" value="RRM1_RBM28_like"/>
    <property type="match status" value="1"/>
</dbReference>
<sequence length="230" mass="25956">MAEEKHGKTLFVRNIPYSATNESLEKVFSDIGPIKSCFVVKDKDSGKCRGFGYVKFTLLEDAEKAHNTVKKIEGRNVHIVYANKKEKKKRFGHPQGVESEQKDGDITQEIKQEKNQQTKKQKKGPVPVKGQKQAPNPLNEGKRARLIIRNLSFRCTKEELIKTFGNYGDVVDVHIPKKESGKRLGFGFVQFKNRTQAGMAVKEVNGRDISGRVVAVDWALPKDKFEAKLA</sequence>
<dbReference type="InterPro" id="IPR012677">
    <property type="entry name" value="Nucleotide-bd_a/b_plait_sf"/>
</dbReference>
<keyword evidence="2" id="KW-0677">Repeat</keyword>
<dbReference type="EMBL" id="CAJHNH020006890">
    <property type="protein sequence ID" value="CAG5134175.1"/>
    <property type="molecule type" value="Genomic_DNA"/>
</dbReference>
<feature type="domain" description="RRM" evidence="7">
    <location>
        <begin position="144"/>
        <end position="221"/>
    </location>
</feature>
<feature type="compositionally biased region" description="Low complexity" evidence="6">
    <location>
        <begin position="124"/>
        <end position="133"/>
    </location>
</feature>
<evidence type="ECO:0000256" key="3">
    <source>
        <dbReference type="ARBA" id="ARBA00022884"/>
    </source>
</evidence>
<evidence type="ECO:0000256" key="5">
    <source>
        <dbReference type="PROSITE-ProRule" id="PRU00176"/>
    </source>
</evidence>
<dbReference type="Gene3D" id="3.30.70.330">
    <property type="match status" value="2"/>
</dbReference>
<evidence type="ECO:0000313" key="9">
    <source>
        <dbReference type="Proteomes" id="UP000678393"/>
    </source>
</evidence>
<feature type="non-terminal residue" evidence="8">
    <location>
        <position position="230"/>
    </location>
</feature>
<dbReference type="SMART" id="SM00360">
    <property type="entry name" value="RRM"/>
    <property type="match status" value="2"/>
</dbReference>
<evidence type="ECO:0000313" key="8">
    <source>
        <dbReference type="EMBL" id="CAG5134175.1"/>
    </source>
</evidence>
<dbReference type="Proteomes" id="UP000678393">
    <property type="component" value="Unassembled WGS sequence"/>
</dbReference>
<reference evidence="8" key="1">
    <citation type="submission" date="2021-04" db="EMBL/GenBank/DDBJ databases">
        <authorList>
            <consortium name="Molecular Ecology Group"/>
        </authorList>
    </citation>
    <scope>NUCLEOTIDE SEQUENCE</scope>
</reference>
<accession>A0A8S4A2I6</accession>
<evidence type="ECO:0000259" key="7">
    <source>
        <dbReference type="PROSITE" id="PS50102"/>
    </source>
</evidence>
<dbReference type="InterPro" id="IPR035979">
    <property type="entry name" value="RBD_domain_sf"/>
</dbReference>
<evidence type="ECO:0000256" key="1">
    <source>
        <dbReference type="ARBA" id="ARBA00004123"/>
    </source>
</evidence>
<name>A0A8S4A2I6_9EUPU</name>